<evidence type="ECO:0000256" key="3">
    <source>
        <dbReference type="SAM" id="SignalP"/>
    </source>
</evidence>
<keyword evidence="6" id="KW-1185">Reference proteome</keyword>
<dbReference type="SUPFAM" id="SSF49265">
    <property type="entry name" value="Fibronectin type III"/>
    <property type="match status" value="1"/>
</dbReference>
<protein>
    <recommendedName>
        <fullName evidence="4">Fibronectin type-III domain-containing protein</fullName>
    </recommendedName>
</protein>
<dbReference type="Gene3D" id="2.60.40.10">
    <property type="entry name" value="Immunoglobulins"/>
    <property type="match status" value="1"/>
</dbReference>
<evidence type="ECO:0000313" key="5">
    <source>
        <dbReference type="EMBL" id="KAL5103122.1"/>
    </source>
</evidence>
<keyword evidence="3" id="KW-0732">Signal</keyword>
<feature type="compositionally biased region" description="Polar residues" evidence="1">
    <location>
        <begin position="698"/>
        <end position="722"/>
    </location>
</feature>
<evidence type="ECO:0000256" key="1">
    <source>
        <dbReference type="SAM" id="MobiDB-lite"/>
    </source>
</evidence>
<evidence type="ECO:0000313" key="6">
    <source>
        <dbReference type="Proteomes" id="UP001651158"/>
    </source>
</evidence>
<dbReference type="Proteomes" id="UP001651158">
    <property type="component" value="Unassembled WGS sequence"/>
</dbReference>
<organism evidence="5 6">
    <name type="scientific">Taenia crassiceps</name>
    <dbReference type="NCBI Taxonomy" id="6207"/>
    <lineage>
        <taxon>Eukaryota</taxon>
        <taxon>Metazoa</taxon>
        <taxon>Spiralia</taxon>
        <taxon>Lophotrochozoa</taxon>
        <taxon>Platyhelminthes</taxon>
        <taxon>Cestoda</taxon>
        <taxon>Eucestoda</taxon>
        <taxon>Cyclophyllidea</taxon>
        <taxon>Taeniidae</taxon>
        <taxon>Taenia</taxon>
    </lineage>
</organism>
<keyword evidence="2" id="KW-1133">Transmembrane helix</keyword>
<proteinExistence type="predicted"/>
<reference evidence="5 6" key="1">
    <citation type="journal article" date="2022" name="Front. Cell. Infect. Microbiol.">
        <title>The Genomes of Two Strains of Taenia crassiceps the Animal Model for the Study of Human Cysticercosis.</title>
        <authorList>
            <person name="Bobes R.J."/>
            <person name="Estrada K."/>
            <person name="Rios-Valencia D.G."/>
            <person name="Calderon-Gallegos A."/>
            <person name="de la Torre P."/>
            <person name="Carrero J.C."/>
            <person name="Sanchez-Flores A."/>
            <person name="Laclette J.P."/>
        </authorList>
    </citation>
    <scope>NUCLEOTIDE SEQUENCE [LARGE SCALE GENOMIC DNA]</scope>
    <source>
        <strain evidence="5">WFUcys</strain>
    </source>
</reference>
<feature type="signal peptide" evidence="3">
    <location>
        <begin position="1"/>
        <end position="20"/>
    </location>
</feature>
<dbReference type="InterPro" id="IPR036116">
    <property type="entry name" value="FN3_sf"/>
</dbReference>
<dbReference type="SMART" id="SM00060">
    <property type="entry name" value="FN3"/>
    <property type="match status" value="3"/>
</dbReference>
<evidence type="ECO:0000259" key="4">
    <source>
        <dbReference type="SMART" id="SM00060"/>
    </source>
</evidence>
<feature type="region of interest" description="Disordered" evidence="1">
    <location>
        <begin position="667"/>
        <end position="737"/>
    </location>
</feature>
<feature type="domain" description="Fibronectin type-III" evidence="4">
    <location>
        <begin position="457"/>
        <end position="534"/>
    </location>
</feature>
<sequence length="792" mass="85780">MWQRCVVVVILLGGLLRASARDAAITWPDPRHFTASIDRRSGNALTLSWPVSYYCGENGLLNFSASITRVGDDEFGMNVSRAGESVDVVLEQGEAEYRVVAEMKTKFNVGGVSAAASVRTGDRPLFGSLLSLPVQAVSPVRAVDDGPFVVVLRHDVRAECLLIIYDANVTAGNYTIEATDLCGEEERASMAIALAIRKQALDLLPKMHLLKFDLPSGLLEALPRFSIQTYSVPNKAHFELDAPCDVYGKLELTSPRTARLTVTFRPPASHPRLIHNFTFVFSHANETIVVEVIDDTSLSNQSTANAIGYEAMQRAQRDRAVHFEVRPSASYEYPGNYTVTAFTNNAVNKKVVHCIIMPEFVALQPPHHEISVSWIGVTVRWEKPKLFPTSCTYLVEAIPHDRNASRVIQQPQFDPHRVTFYTLTPATNYSIMLGSNCTGGEPFWTHLGDVETEAGVPGVPRDVKLTQIGAKAVKLTWDAPLVLPGRHHYYEWSCRSENTNASIGGKVEDTYVVLTRVGPGILSCTVQAVMRTSGNMAKYGEVSSPVQLLVRPADLPQAPSVGIVPVNETTVSFDVMPVLRPDVLGFIVTVDADLTISFCLGESSGPLSVNNNGTLAVRALRTGPASFLLTGLTPYHSYSVNITTLFSIDHNTMRSCDVRLVPPGYDATASSSTAPVTTVPTSTVKKEEEEEEDVTTERNVTMDTTEAVSTTAQQAGASPNTEPSDHGGSEPAAGQASEGNVNVTTVLLAVFGCMGTLLLVAIAGLIVQKWREKNAAKMFENPPPAGPLPLNS</sequence>
<feature type="domain" description="Fibronectin type-III" evidence="4">
    <location>
        <begin position="556"/>
        <end position="652"/>
    </location>
</feature>
<feature type="chain" id="PRO_5047444275" description="Fibronectin type-III domain-containing protein" evidence="3">
    <location>
        <begin position="21"/>
        <end position="792"/>
    </location>
</feature>
<keyword evidence="2" id="KW-0812">Transmembrane</keyword>
<feature type="domain" description="Fibronectin type-III" evidence="4">
    <location>
        <begin position="363"/>
        <end position="442"/>
    </location>
</feature>
<evidence type="ECO:0000256" key="2">
    <source>
        <dbReference type="SAM" id="Phobius"/>
    </source>
</evidence>
<feature type="compositionally biased region" description="Low complexity" evidence="1">
    <location>
        <begin position="667"/>
        <end position="683"/>
    </location>
</feature>
<comment type="caution">
    <text evidence="5">The sequence shown here is derived from an EMBL/GenBank/DDBJ whole genome shotgun (WGS) entry which is preliminary data.</text>
</comment>
<accession>A0ABR4Q0E3</accession>
<dbReference type="EMBL" id="JAKROA010000021">
    <property type="protein sequence ID" value="KAL5103122.1"/>
    <property type="molecule type" value="Genomic_DNA"/>
</dbReference>
<dbReference type="InterPro" id="IPR003961">
    <property type="entry name" value="FN3_dom"/>
</dbReference>
<name>A0ABR4Q0E3_9CEST</name>
<feature type="transmembrane region" description="Helical" evidence="2">
    <location>
        <begin position="746"/>
        <end position="767"/>
    </location>
</feature>
<dbReference type="CDD" id="cd00063">
    <property type="entry name" value="FN3"/>
    <property type="match status" value="1"/>
</dbReference>
<dbReference type="InterPro" id="IPR013783">
    <property type="entry name" value="Ig-like_fold"/>
</dbReference>
<gene>
    <name evidence="5" type="ORF">TcWFU_010402</name>
</gene>
<keyword evidence="2" id="KW-0472">Membrane</keyword>